<gene>
    <name evidence="2" type="ORF">E4191_16040</name>
</gene>
<reference evidence="3" key="1">
    <citation type="submission" date="2019-05" db="EMBL/GenBank/DDBJ databases">
        <title>Tamlana fucoidanivorans sp. nov., isolated from the surface of algae collected from Fujian province in China.</title>
        <authorList>
            <person name="Li J."/>
        </authorList>
    </citation>
    <scope>NUCLEOTIDE SEQUENCE [LARGE SCALE GENOMIC DNA]</scope>
    <source>
        <strain evidence="3">2251</strain>
        <plasmid evidence="3">unnamed10</plasmid>
    </source>
</reference>
<name>A0A4Y5SRX4_9RHOB</name>
<sequence length="201" mass="23588">MNGGTMETKLTLSRAADLSGHNKSKIHRAIQKGALSASQPSPGEQYEIERSEFERVFPPKEWPSLNEVPERPQNIRSTGSFETGFDERSSILAVKLEATEVRLAELQEALTRERDRADRFEDERQRLLEAPRTEVERERAERERERQEAERRDQERRDEAERLRNELERARQEQDRLAREADELRQALLKPQSLWARLTGR</sequence>
<organism evidence="2 3">
    <name type="scientific">Paracoccus liaowanqingii</name>
    <dbReference type="NCBI Taxonomy" id="2560053"/>
    <lineage>
        <taxon>Bacteria</taxon>
        <taxon>Pseudomonadati</taxon>
        <taxon>Pseudomonadota</taxon>
        <taxon>Alphaproteobacteria</taxon>
        <taxon>Rhodobacterales</taxon>
        <taxon>Paracoccaceae</taxon>
        <taxon>Paracoccus</taxon>
    </lineage>
</organism>
<dbReference type="RefSeq" id="WP_139615514.1">
    <property type="nucleotide sequence ID" value="NZ_CP040757.1"/>
</dbReference>
<evidence type="ECO:0000256" key="1">
    <source>
        <dbReference type="SAM" id="MobiDB-lite"/>
    </source>
</evidence>
<feature type="region of interest" description="Disordered" evidence="1">
    <location>
        <begin position="1"/>
        <end position="47"/>
    </location>
</feature>
<keyword evidence="2" id="KW-0614">Plasmid</keyword>
<feature type="region of interest" description="Disordered" evidence="1">
    <location>
        <begin position="112"/>
        <end position="163"/>
    </location>
</feature>
<protein>
    <submittedName>
        <fullName evidence="2">Uncharacterized protein</fullName>
    </submittedName>
</protein>
<dbReference type="Proteomes" id="UP000296374">
    <property type="component" value="Plasmid unnamed10"/>
</dbReference>
<evidence type="ECO:0000313" key="2">
    <source>
        <dbReference type="EMBL" id="QDA35683.1"/>
    </source>
</evidence>
<dbReference type="EMBL" id="CP040757">
    <property type="protein sequence ID" value="QDA35683.1"/>
    <property type="molecule type" value="Genomic_DNA"/>
</dbReference>
<evidence type="ECO:0000313" key="3">
    <source>
        <dbReference type="Proteomes" id="UP000296374"/>
    </source>
</evidence>
<proteinExistence type="predicted"/>
<feature type="region of interest" description="Disordered" evidence="1">
    <location>
        <begin position="59"/>
        <end position="87"/>
    </location>
</feature>
<dbReference type="KEGG" id="plia:E4191_16040"/>
<accession>A0A4Y5SRX4</accession>
<geneLocation type="plasmid" evidence="2 3">
    <name>unnamed10</name>
</geneLocation>
<dbReference type="AlphaFoldDB" id="A0A4Y5SRX4"/>